<name>A0A0N4TAA3_BRUPA</name>
<proteinExistence type="predicted"/>
<evidence type="ECO:0000313" key="2">
    <source>
        <dbReference type="Proteomes" id="UP000278627"/>
    </source>
</evidence>
<gene>
    <name evidence="1" type="ORF">BPAG_LOCUS5103</name>
</gene>
<dbReference type="EMBL" id="UZAD01003193">
    <property type="protein sequence ID" value="VDN86289.1"/>
    <property type="molecule type" value="Genomic_DNA"/>
</dbReference>
<accession>A0A0N4TAA3</accession>
<protein>
    <submittedName>
        <fullName evidence="3">Secreted protein</fullName>
    </submittedName>
</protein>
<dbReference type="Proteomes" id="UP000278627">
    <property type="component" value="Unassembled WGS sequence"/>
</dbReference>
<reference evidence="1 2" key="2">
    <citation type="submission" date="2018-11" db="EMBL/GenBank/DDBJ databases">
        <authorList>
            <consortium name="Pathogen Informatics"/>
        </authorList>
    </citation>
    <scope>NUCLEOTIDE SEQUENCE [LARGE SCALE GENOMIC DNA]</scope>
</reference>
<evidence type="ECO:0000313" key="1">
    <source>
        <dbReference type="EMBL" id="VDN86289.1"/>
    </source>
</evidence>
<evidence type="ECO:0000313" key="3">
    <source>
        <dbReference type="WBParaSite" id="BPAG_0000514001-mRNA-1"/>
    </source>
</evidence>
<keyword evidence="2" id="KW-1185">Reference proteome</keyword>
<dbReference type="AlphaFoldDB" id="A0A0N4TAA3"/>
<organism evidence="3">
    <name type="scientific">Brugia pahangi</name>
    <name type="common">Filarial nematode worm</name>
    <dbReference type="NCBI Taxonomy" id="6280"/>
    <lineage>
        <taxon>Eukaryota</taxon>
        <taxon>Metazoa</taxon>
        <taxon>Ecdysozoa</taxon>
        <taxon>Nematoda</taxon>
        <taxon>Chromadorea</taxon>
        <taxon>Rhabditida</taxon>
        <taxon>Spirurina</taxon>
        <taxon>Spiruromorpha</taxon>
        <taxon>Filarioidea</taxon>
        <taxon>Onchocercidae</taxon>
        <taxon>Brugia</taxon>
    </lineage>
</organism>
<dbReference type="WBParaSite" id="BPAG_0000514001-mRNA-1">
    <property type="protein sequence ID" value="BPAG_0000514001-mRNA-1"/>
    <property type="gene ID" value="BPAG_0000514001"/>
</dbReference>
<reference evidence="3" key="1">
    <citation type="submission" date="2017-02" db="UniProtKB">
        <authorList>
            <consortium name="WormBaseParasite"/>
        </authorList>
    </citation>
    <scope>IDENTIFICATION</scope>
</reference>
<sequence>MHACGRILAAMIRVFEVKWVQYCHHHHQDLLLLLQHSKVDVLGLSQR</sequence>